<dbReference type="InterPro" id="IPR002711">
    <property type="entry name" value="HNH"/>
</dbReference>
<sequence length="282" mass="31138">MTEYDCPTCGRVFDSRRGLGVHHSRVHDERLPNRECDRCGTEFYAESARAYCSEACHDAAVSYEGEANPNFSDAKEQTNCDICNATFEYYPSQKDGVYCPDCVETAAWRDPPQRTGVAHHSWSGGKLSVSCDVCDARIERYPSQIRGEVVLCSRNCHAEWLSAAFTGDGHPNWRGGGVGDYGPGWRGVRKQALERDDHACVLCGTDADELGRNPDVHHIVPVRLFAAMPALAVRDAHTLDNVVSLCPGCHRRADFGHVSRAELRWRAGIRRWNASAVGGATV</sequence>
<accession>A0A847UMK0</accession>
<dbReference type="Gene3D" id="3.30.160.60">
    <property type="entry name" value="Classic Zinc Finger"/>
    <property type="match status" value="1"/>
</dbReference>
<keyword evidence="1" id="KW-0540">Nuclease</keyword>
<keyword evidence="4" id="KW-0255">Endonuclease</keyword>
<dbReference type="GO" id="GO:0004519">
    <property type="term" value="F:endonuclease activity"/>
    <property type="evidence" value="ECO:0007669"/>
    <property type="project" value="UniProtKB-KW"/>
</dbReference>
<dbReference type="GO" id="GO:0005829">
    <property type="term" value="C:cytosol"/>
    <property type="evidence" value="ECO:0007669"/>
    <property type="project" value="TreeGrafter"/>
</dbReference>
<dbReference type="Pfam" id="PF01844">
    <property type="entry name" value="HNH"/>
    <property type="match status" value="1"/>
</dbReference>
<protein>
    <submittedName>
        <fullName evidence="4">HNH endonuclease</fullName>
    </submittedName>
</protein>
<evidence type="ECO:0000256" key="1">
    <source>
        <dbReference type="ARBA" id="ARBA00022722"/>
    </source>
</evidence>
<dbReference type="GO" id="GO:0016787">
    <property type="term" value="F:hydrolase activity"/>
    <property type="evidence" value="ECO:0007669"/>
    <property type="project" value="UniProtKB-KW"/>
</dbReference>
<dbReference type="InterPro" id="IPR013087">
    <property type="entry name" value="Znf_C2H2_type"/>
</dbReference>
<gene>
    <name evidence="4" type="ORF">GOC77_06785</name>
</gene>
<dbReference type="RefSeq" id="WP_170096561.1">
    <property type="nucleotide sequence ID" value="NZ_WOWA01000004.1"/>
</dbReference>
<evidence type="ECO:0000256" key="2">
    <source>
        <dbReference type="ARBA" id="ARBA00022801"/>
    </source>
</evidence>
<organism evidence="4 5">
    <name type="scientific">Haloarcula argentinensis</name>
    <dbReference type="NCBI Taxonomy" id="43776"/>
    <lineage>
        <taxon>Archaea</taxon>
        <taxon>Methanobacteriati</taxon>
        <taxon>Methanobacteriota</taxon>
        <taxon>Stenosarchaea group</taxon>
        <taxon>Halobacteria</taxon>
        <taxon>Halobacteriales</taxon>
        <taxon>Haloarculaceae</taxon>
        <taxon>Haloarcula</taxon>
    </lineage>
</organism>
<evidence type="ECO:0000313" key="4">
    <source>
        <dbReference type="EMBL" id="NLV12981.1"/>
    </source>
</evidence>
<comment type="caution">
    <text evidence="4">The sequence shown here is derived from an EMBL/GenBank/DDBJ whole genome shotgun (WGS) entry which is preliminary data.</text>
</comment>
<dbReference type="InterPro" id="IPR003615">
    <property type="entry name" value="HNH_nuc"/>
</dbReference>
<proteinExistence type="predicted"/>
<dbReference type="GO" id="GO:0003676">
    <property type="term" value="F:nucleic acid binding"/>
    <property type="evidence" value="ECO:0007669"/>
    <property type="project" value="InterPro"/>
</dbReference>
<dbReference type="Proteomes" id="UP000641625">
    <property type="component" value="Unassembled WGS sequence"/>
</dbReference>
<dbReference type="PROSITE" id="PS00028">
    <property type="entry name" value="ZINC_FINGER_C2H2_1"/>
    <property type="match status" value="1"/>
</dbReference>
<dbReference type="PANTHER" id="PTHR41286">
    <property type="entry name" value="HNH NUCLEASE YAJD-RELATED"/>
    <property type="match status" value="1"/>
</dbReference>
<evidence type="ECO:0000259" key="3">
    <source>
        <dbReference type="PROSITE" id="PS50157"/>
    </source>
</evidence>
<dbReference type="Gene3D" id="1.10.30.50">
    <property type="match status" value="1"/>
</dbReference>
<dbReference type="AlphaFoldDB" id="A0A847UMK0"/>
<reference evidence="4" key="1">
    <citation type="submission" date="2019-12" db="EMBL/GenBank/DDBJ databases">
        <title>Whole genome sequencing of Haloarcula argentinensis strain pws5.</title>
        <authorList>
            <person name="Verma D.K."/>
            <person name="Gopal K."/>
            <person name="Prasad E.S."/>
        </authorList>
    </citation>
    <scope>NUCLEOTIDE SEQUENCE</scope>
    <source>
        <strain evidence="4">Pws5</strain>
    </source>
</reference>
<evidence type="ECO:0000313" key="5">
    <source>
        <dbReference type="Proteomes" id="UP000641625"/>
    </source>
</evidence>
<dbReference type="PROSITE" id="PS50157">
    <property type="entry name" value="ZINC_FINGER_C2H2_2"/>
    <property type="match status" value="1"/>
</dbReference>
<dbReference type="EMBL" id="WOWA01000004">
    <property type="protein sequence ID" value="NLV12981.1"/>
    <property type="molecule type" value="Genomic_DNA"/>
</dbReference>
<keyword evidence="2" id="KW-0378">Hydrolase</keyword>
<dbReference type="SMART" id="SM00507">
    <property type="entry name" value="HNHc"/>
    <property type="match status" value="1"/>
</dbReference>
<feature type="domain" description="C2H2-type" evidence="3">
    <location>
        <begin position="4"/>
        <end position="32"/>
    </location>
</feature>
<dbReference type="CDD" id="cd00085">
    <property type="entry name" value="HNHc"/>
    <property type="match status" value="1"/>
</dbReference>
<dbReference type="PANTHER" id="PTHR41286:SF1">
    <property type="entry name" value="HNH NUCLEASE YAJD-RELATED"/>
    <property type="match status" value="1"/>
</dbReference>
<dbReference type="GO" id="GO:0008270">
    <property type="term" value="F:zinc ion binding"/>
    <property type="evidence" value="ECO:0007669"/>
    <property type="project" value="InterPro"/>
</dbReference>
<name>A0A847UMK0_HALAR</name>